<dbReference type="InterPro" id="IPR013103">
    <property type="entry name" value="RVT_2"/>
</dbReference>
<organism evidence="3">
    <name type="scientific">Tanacetum cinerariifolium</name>
    <name type="common">Dalmatian daisy</name>
    <name type="synonym">Chrysanthemum cinerariifolium</name>
    <dbReference type="NCBI Taxonomy" id="118510"/>
    <lineage>
        <taxon>Eukaryota</taxon>
        <taxon>Viridiplantae</taxon>
        <taxon>Streptophyta</taxon>
        <taxon>Embryophyta</taxon>
        <taxon>Tracheophyta</taxon>
        <taxon>Spermatophyta</taxon>
        <taxon>Magnoliopsida</taxon>
        <taxon>eudicotyledons</taxon>
        <taxon>Gunneridae</taxon>
        <taxon>Pentapetalae</taxon>
        <taxon>asterids</taxon>
        <taxon>campanulids</taxon>
        <taxon>Asterales</taxon>
        <taxon>Asteraceae</taxon>
        <taxon>Asteroideae</taxon>
        <taxon>Anthemideae</taxon>
        <taxon>Anthemidinae</taxon>
        <taxon>Tanacetum</taxon>
    </lineage>
</organism>
<feature type="domain" description="Reverse transcriptase Ty1/copia-type" evidence="2">
    <location>
        <begin position="471"/>
        <end position="591"/>
    </location>
</feature>
<accession>A0A6L2JLU3</accession>
<dbReference type="Pfam" id="PF07727">
    <property type="entry name" value="RVT_2"/>
    <property type="match status" value="1"/>
</dbReference>
<name>A0A6L2JLU3_TANCI</name>
<comment type="caution">
    <text evidence="3">The sequence shown here is derived from an EMBL/GenBank/DDBJ whole genome shotgun (WGS) entry which is preliminary data.</text>
</comment>
<feature type="compositionally biased region" description="Low complexity" evidence="1">
    <location>
        <begin position="69"/>
        <end position="82"/>
    </location>
</feature>
<sequence>MFKSGSYQSQPEHTTLYEALEASMVCENREEFVDAMAKSRKRRHEDQDPPPPPLKDPDQNKKKRHDSDTSTSDQSQAKTSSDWKTFDIREAPLSSSKQKRKQVTSKDWRYGIPFQMMEEHHLLLTDQIDLVNRKGNRVVSDVSKPLPLGGPPGQVTIQPQYFFNKDLEYLVSGDKDRRHALSISKLKVAYYQDLWLEELIPSLWIKSEREYDVSAAYVNMWIRNLVIRKHMEHLQLGIKSYQTKLNLTQPNWDAFDFLFKEDYTIVHKPRAIVYRDRNDQKKMMQENEVHKFSDGTLTRILEKLDHIVKDYVLIKFNPSIENRIWSEDDKRRSKEFIEVRVLCGMDAISPCLIDAIAFIVHVSKGKTIVSILSRIVVAATSYYLWLERDRILFKKKVLFKKNVLLNQIIDVILSMVRFKVGYIQVQEGVFLVFPTGFSLERFFKEADSLGSVLLLSCCCWFTGCSLEFSLVIRNKARLVAVGYSQQKCIDYDETFAPVARIEAIRLFLAYVAHKDFTVYQMDVKTAFLNGILKEEVYVGQPPGFVSKQYPDNVYALDKALYGLKQAPRACLDLSKVTITLQAKEVDLSFGIQQVYLQHEHYSLWEVIEFGDSYKVPPEETAKDKGLAIEVSSSTKKKGRTVAITAEDMQKRKNDGKARTTLLNEATKKTKKNQLKQQYGNFKAEGSKTLEQTFNRLPAIITKESKQREERERKKARYKKDPKVEEPAPKAMIAIDGIGWD</sequence>
<evidence type="ECO:0000259" key="2">
    <source>
        <dbReference type="Pfam" id="PF07727"/>
    </source>
</evidence>
<evidence type="ECO:0000256" key="1">
    <source>
        <dbReference type="SAM" id="MobiDB-lite"/>
    </source>
</evidence>
<feature type="region of interest" description="Disordered" evidence="1">
    <location>
        <begin position="698"/>
        <end position="729"/>
    </location>
</feature>
<reference evidence="3" key="1">
    <citation type="journal article" date="2019" name="Sci. Rep.">
        <title>Draft genome of Tanacetum cinerariifolium, the natural source of mosquito coil.</title>
        <authorList>
            <person name="Yamashiro T."/>
            <person name="Shiraishi A."/>
            <person name="Satake H."/>
            <person name="Nakayama K."/>
        </authorList>
    </citation>
    <scope>NUCLEOTIDE SEQUENCE</scope>
</reference>
<feature type="compositionally biased region" description="Basic and acidic residues" evidence="1">
    <location>
        <begin position="55"/>
        <end position="68"/>
    </location>
</feature>
<protein>
    <submittedName>
        <fullName evidence="3">Copia protein</fullName>
    </submittedName>
</protein>
<dbReference type="AlphaFoldDB" id="A0A6L2JLU3"/>
<evidence type="ECO:0000313" key="3">
    <source>
        <dbReference type="EMBL" id="GEU37760.1"/>
    </source>
</evidence>
<gene>
    <name evidence="3" type="ORF">Tci_009738</name>
</gene>
<proteinExistence type="predicted"/>
<dbReference type="EMBL" id="BKCJ010000969">
    <property type="protein sequence ID" value="GEU37760.1"/>
    <property type="molecule type" value="Genomic_DNA"/>
</dbReference>
<feature type="compositionally biased region" description="Basic and acidic residues" evidence="1">
    <location>
        <begin position="702"/>
        <end position="727"/>
    </location>
</feature>
<feature type="region of interest" description="Disordered" evidence="1">
    <location>
        <begin position="33"/>
        <end position="102"/>
    </location>
</feature>